<comment type="caution">
    <text evidence="2">The sequence shown here is derived from an EMBL/GenBank/DDBJ whole genome shotgun (WGS) entry which is preliminary data.</text>
</comment>
<evidence type="ECO:0000313" key="2">
    <source>
        <dbReference type="EMBL" id="KAK3766071.1"/>
    </source>
</evidence>
<sequence>MCDVERSKPSPAAAPGSRDLLGEPGIEPVVVTSRKRWARNTETLPGSEQSQTLAPAALACEQTFSNCSNCAPITY</sequence>
<dbReference type="EMBL" id="JAWDGP010004263">
    <property type="protein sequence ID" value="KAK3766071.1"/>
    <property type="molecule type" value="Genomic_DNA"/>
</dbReference>
<evidence type="ECO:0000313" key="3">
    <source>
        <dbReference type="Proteomes" id="UP001283361"/>
    </source>
</evidence>
<proteinExistence type="predicted"/>
<dbReference type="AlphaFoldDB" id="A0AAE0ZBX4"/>
<dbReference type="Proteomes" id="UP001283361">
    <property type="component" value="Unassembled WGS sequence"/>
</dbReference>
<evidence type="ECO:0000256" key="1">
    <source>
        <dbReference type="SAM" id="MobiDB-lite"/>
    </source>
</evidence>
<keyword evidence="3" id="KW-1185">Reference proteome</keyword>
<protein>
    <submittedName>
        <fullName evidence="2">Uncharacterized protein</fullName>
    </submittedName>
</protein>
<feature type="region of interest" description="Disordered" evidence="1">
    <location>
        <begin position="1"/>
        <end position="26"/>
    </location>
</feature>
<accession>A0AAE0ZBX4</accession>
<reference evidence="2" key="1">
    <citation type="journal article" date="2023" name="G3 (Bethesda)">
        <title>A reference genome for the long-term kleptoplast-retaining sea slug Elysia crispata morphotype clarki.</title>
        <authorList>
            <person name="Eastman K.E."/>
            <person name="Pendleton A.L."/>
            <person name="Shaikh M.A."/>
            <person name="Suttiyut T."/>
            <person name="Ogas R."/>
            <person name="Tomko P."/>
            <person name="Gavelis G."/>
            <person name="Widhalm J.R."/>
            <person name="Wisecaver J.H."/>
        </authorList>
    </citation>
    <scope>NUCLEOTIDE SEQUENCE</scope>
    <source>
        <strain evidence="2">ECLA1</strain>
    </source>
</reference>
<name>A0AAE0ZBX4_9GAST</name>
<gene>
    <name evidence="2" type="ORF">RRG08_002307</name>
</gene>
<organism evidence="2 3">
    <name type="scientific">Elysia crispata</name>
    <name type="common">lettuce slug</name>
    <dbReference type="NCBI Taxonomy" id="231223"/>
    <lineage>
        <taxon>Eukaryota</taxon>
        <taxon>Metazoa</taxon>
        <taxon>Spiralia</taxon>
        <taxon>Lophotrochozoa</taxon>
        <taxon>Mollusca</taxon>
        <taxon>Gastropoda</taxon>
        <taxon>Heterobranchia</taxon>
        <taxon>Euthyneura</taxon>
        <taxon>Panpulmonata</taxon>
        <taxon>Sacoglossa</taxon>
        <taxon>Placobranchoidea</taxon>
        <taxon>Plakobranchidae</taxon>
        <taxon>Elysia</taxon>
    </lineage>
</organism>